<evidence type="ECO:0000256" key="7">
    <source>
        <dbReference type="ARBA" id="ARBA00022898"/>
    </source>
</evidence>
<feature type="modified residue" description="N6-(pyridoxal phosphate)lysine" evidence="12">
    <location>
        <position position="196"/>
    </location>
</feature>
<dbReference type="InterPro" id="IPR022278">
    <property type="entry name" value="Pser_aminoTfrase"/>
</dbReference>
<feature type="binding site" evidence="12">
    <location>
        <position position="102"/>
    </location>
    <ligand>
        <name>pyridoxal 5'-phosphate</name>
        <dbReference type="ChEBI" id="CHEBI:597326"/>
    </ligand>
</feature>
<evidence type="ECO:0000256" key="5">
    <source>
        <dbReference type="ARBA" id="ARBA00022605"/>
    </source>
</evidence>
<comment type="subcellular location">
    <subcellularLocation>
        <location evidence="12">Cytoplasm</location>
    </subcellularLocation>
</comment>
<reference evidence="15" key="1">
    <citation type="submission" date="2017-01" db="EMBL/GenBank/DDBJ databases">
        <authorList>
            <person name="Varghese N."/>
            <person name="Submissions S."/>
        </authorList>
    </citation>
    <scope>NUCLEOTIDE SEQUENCE [LARGE SCALE GENOMIC DNA]</scope>
    <source>
        <strain evidence="15">DSM 24913</strain>
    </source>
</reference>
<sequence>MNRIFNFCAGPAALPTAVLERAGAELADWHGKGMSIMEMSHRSKEFVGVAEKAEQDLRDLMLIPDNYKVLFMQGGASSQFAMVPMNLLRGKSTADYINTGQWSSKAIKEAKSFCTVNVVASTEGNNFTSAPSQAELKLNPDAAYVHYTPNETIGGVEFDYIPDTGDVPLVADYSSSILSEKIDVSKFGLIYAGAQKNIGPAGLCVVIVREDLLGDVVAGTPTMFDYKVAADNASMYNTPPTYSWYLAGLVFAWLKEQGGVEGMAEINKRKADRLYSFIDANDFYANPVAKNNRSRMNVPFTLADDALDTVFLEESEQAGLMNLAGYRSVGGMRASIYNAVPEEGVDALIAFMADFAKRHG</sequence>
<comment type="cofactor">
    <cofactor evidence="12">
        <name>pyridoxal 5'-phosphate</name>
        <dbReference type="ChEBI" id="CHEBI:597326"/>
    </cofactor>
    <text evidence="12">Binds 1 pyridoxal phosphate per subunit.</text>
</comment>
<feature type="domain" description="Aminotransferase class V" evidence="13">
    <location>
        <begin position="4"/>
        <end position="348"/>
    </location>
</feature>
<keyword evidence="9 12" id="KW-0718">Serine biosynthesis</keyword>
<evidence type="ECO:0000256" key="1">
    <source>
        <dbReference type="ARBA" id="ARBA00004915"/>
    </source>
</evidence>
<accession>A0A1N7N2Z9</accession>
<evidence type="ECO:0000256" key="10">
    <source>
        <dbReference type="ARBA" id="ARBA00047630"/>
    </source>
</evidence>
<comment type="pathway">
    <text evidence="2 12">Amino-acid biosynthesis; L-serine biosynthesis; L-serine from 3-phospho-D-glycerate: step 2/3.</text>
</comment>
<feature type="binding site" evidence="12">
    <location>
        <begin position="237"/>
        <end position="238"/>
    </location>
    <ligand>
        <name>pyridoxal 5'-phosphate</name>
        <dbReference type="ChEBI" id="CHEBI:597326"/>
    </ligand>
</feature>
<dbReference type="InterPro" id="IPR015422">
    <property type="entry name" value="PyrdxlP-dep_Trfase_small"/>
</dbReference>
<dbReference type="GO" id="GO:0006564">
    <property type="term" value="P:L-serine biosynthetic process"/>
    <property type="evidence" value="ECO:0007669"/>
    <property type="project" value="UniProtKB-UniRule"/>
</dbReference>
<dbReference type="GO" id="GO:0004648">
    <property type="term" value="F:O-phospho-L-serine:2-oxoglutarate aminotransferase activity"/>
    <property type="evidence" value="ECO:0007669"/>
    <property type="project" value="UniProtKB-UniRule"/>
</dbReference>
<keyword evidence="15" id="KW-1185">Reference proteome</keyword>
<keyword evidence="12" id="KW-0963">Cytoplasm</keyword>
<dbReference type="GO" id="GO:0005737">
    <property type="term" value="C:cytoplasm"/>
    <property type="evidence" value="ECO:0007669"/>
    <property type="project" value="UniProtKB-SubCell"/>
</dbReference>
<comment type="similarity">
    <text evidence="3 12">Belongs to the class-V pyridoxal-phosphate-dependent aminotransferase family. SerC subfamily.</text>
</comment>
<evidence type="ECO:0000313" key="15">
    <source>
        <dbReference type="Proteomes" id="UP000185639"/>
    </source>
</evidence>
<evidence type="ECO:0000256" key="9">
    <source>
        <dbReference type="ARBA" id="ARBA00023299"/>
    </source>
</evidence>
<protein>
    <recommendedName>
        <fullName evidence="12">Phosphoserine aminotransferase</fullName>
        <ecNumber evidence="12">2.6.1.52</ecNumber>
    </recommendedName>
    <alternativeName>
        <fullName evidence="12">Phosphohydroxythreonine aminotransferase</fullName>
        <shortName evidence="12">PSAT</shortName>
    </alternativeName>
</protein>
<dbReference type="Gene3D" id="3.90.1150.10">
    <property type="entry name" value="Aspartate Aminotransferase, domain 1"/>
    <property type="match status" value="1"/>
</dbReference>
<evidence type="ECO:0000256" key="3">
    <source>
        <dbReference type="ARBA" id="ARBA00006904"/>
    </source>
</evidence>
<dbReference type="Proteomes" id="UP000185639">
    <property type="component" value="Unassembled WGS sequence"/>
</dbReference>
<dbReference type="UniPathway" id="UPA00244">
    <property type="reaction ID" value="UER00311"/>
</dbReference>
<comment type="function">
    <text evidence="12">Catalyzes the reversible conversion of 3-phosphohydroxypyruvate to phosphoserine and of 3-hydroxy-2-oxo-4-phosphonooxybutanoate to phosphohydroxythreonine.</text>
</comment>
<keyword evidence="7 12" id="KW-0663">Pyridoxal phosphate</keyword>
<comment type="pathway">
    <text evidence="1 12">Cofactor biosynthesis; pyridoxine 5'-phosphate biosynthesis; pyridoxine 5'-phosphate from D-erythrose 4-phosphate: step 3/5.</text>
</comment>
<comment type="catalytic activity">
    <reaction evidence="10 12">
        <text>4-(phosphooxy)-L-threonine + 2-oxoglutarate = (R)-3-hydroxy-2-oxo-4-phosphooxybutanoate + L-glutamate</text>
        <dbReference type="Rhea" id="RHEA:16573"/>
        <dbReference type="ChEBI" id="CHEBI:16810"/>
        <dbReference type="ChEBI" id="CHEBI:29985"/>
        <dbReference type="ChEBI" id="CHEBI:58452"/>
        <dbReference type="ChEBI" id="CHEBI:58538"/>
        <dbReference type="EC" id="2.6.1.52"/>
    </reaction>
</comment>
<evidence type="ECO:0000256" key="8">
    <source>
        <dbReference type="ARBA" id="ARBA00023096"/>
    </source>
</evidence>
<dbReference type="PANTHER" id="PTHR43247">
    <property type="entry name" value="PHOSPHOSERINE AMINOTRANSFERASE"/>
    <property type="match status" value="1"/>
</dbReference>
<dbReference type="EMBL" id="FTOH01000006">
    <property type="protein sequence ID" value="SIS92715.1"/>
    <property type="molecule type" value="Genomic_DNA"/>
</dbReference>
<dbReference type="InterPro" id="IPR000192">
    <property type="entry name" value="Aminotrans_V_dom"/>
</dbReference>
<dbReference type="AlphaFoldDB" id="A0A1N7N2Z9"/>
<dbReference type="UniPathway" id="UPA00135">
    <property type="reaction ID" value="UER00197"/>
</dbReference>
<dbReference type="OrthoDB" id="9809412at2"/>
<comment type="subunit">
    <text evidence="12">Homodimer.</text>
</comment>
<dbReference type="FunFam" id="3.90.1150.10:FF:000006">
    <property type="entry name" value="Phosphoserine aminotransferase"/>
    <property type="match status" value="1"/>
</dbReference>
<dbReference type="Gene3D" id="3.40.640.10">
    <property type="entry name" value="Type I PLP-dependent aspartate aminotransferase-like (Major domain)"/>
    <property type="match status" value="1"/>
</dbReference>
<evidence type="ECO:0000256" key="2">
    <source>
        <dbReference type="ARBA" id="ARBA00005099"/>
    </source>
</evidence>
<dbReference type="NCBIfam" id="NF003764">
    <property type="entry name" value="PRK05355.1"/>
    <property type="match status" value="1"/>
</dbReference>
<keyword evidence="5 12" id="KW-0028">Amino-acid biosynthesis</keyword>
<dbReference type="PIRSF" id="PIRSF000525">
    <property type="entry name" value="SerC"/>
    <property type="match status" value="1"/>
</dbReference>
<dbReference type="InterPro" id="IPR015424">
    <property type="entry name" value="PyrdxlP-dep_Trfase"/>
</dbReference>
<comment type="catalytic activity">
    <reaction evidence="11 12">
        <text>O-phospho-L-serine + 2-oxoglutarate = 3-phosphooxypyruvate + L-glutamate</text>
        <dbReference type="Rhea" id="RHEA:14329"/>
        <dbReference type="ChEBI" id="CHEBI:16810"/>
        <dbReference type="ChEBI" id="CHEBI:18110"/>
        <dbReference type="ChEBI" id="CHEBI:29985"/>
        <dbReference type="ChEBI" id="CHEBI:57524"/>
        <dbReference type="EC" id="2.6.1.52"/>
    </reaction>
</comment>
<dbReference type="EC" id="2.6.1.52" evidence="12"/>
<feature type="binding site" evidence="12">
    <location>
        <position position="152"/>
    </location>
    <ligand>
        <name>pyridoxal 5'-phosphate</name>
        <dbReference type="ChEBI" id="CHEBI:597326"/>
    </ligand>
</feature>
<dbReference type="RefSeq" id="WP_076516028.1">
    <property type="nucleotide sequence ID" value="NZ_FTOH01000006.1"/>
</dbReference>
<evidence type="ECO:0000259" key="13">
    <source>
        <dbReference type="Pfam" id="PF00266"/>
    </source>
</evidence>
<evidence type="ECO:0000256" key="12">
    <source>
        <dbReference type="HAMAP-Rule" id="MF_00160"/>
    </source>
</evidence>
<proteinExistence type="inferred from homology"/>
<dbReference type="Pfam" id="PF00266">
    <property type="entry name" value="Aminotran_5"/>
    <property type="match status" value="1"/>
</dbReference>
<dbReference type="HAMAP" id="MF_00160">
    <property type="entry name" value="SerC_aminotrans_5"/>
    <property type="match status" value="1"/>
</dbReference>
<organism evidence="14 15">
    <name type="scientific">Thalassolituus maritimus</name>
    <dbReference type="NCBI Taxonomy" id="484498"/>
    <lineage>
        <taxon>Bacteria</taxon>
        <taxon>Pseudomonadati</taxon>
        <taxon>Pseudomonadota</taxon>
        <taxon>Gammaproteobacteria</taxon>
        <taxon>Oceanospirillales</taxon>
        <taxon>Oceanospirillaceae</taxon>
        <taxon>Thalassolituus</taxon>
    </lineage>
</organism>
<gene>
    <name evidence="12" type="primary">serC</name>
    <name evidence="14" type="ORF">SAMN05421686_106149</name>
</gene>
<feature type="binding site" evidence="12">
    <location>
        <position position="42"/>
    </location>
    <ligand>
        <name>L-glutamate</name>
        <dbReference type="ChEBI" id="CHEBI:29985"/>
    </ligand>
</feature>
<dbReference type="STRING" id="484498.SAMN05421686_106149"/>
<name>A0A1N7N2Z9_9GAMM</name>
<evidence type="ECO:0000256" key="11">
    <source>
        <dbReference type="ARBA" id="ARBA00049007"/>
    </source>
</evidence>
<dbReference type="GO" id="GO:0030170">
    <property type="term" value="F:pyridoxal phosphate binding"/>
    <property type="evidence" value="ECO:0007669"/>
    <property type="project" value="UniProtKB-UniRule"/>
</dbReference>
<feature type="binding site" evidence="12">
    <location>
        <position position="172"/>
    </location>
    <ligand>
        <name>pyridoxal 5'-phosphate</name>
        <dbReference type="ChEBI" id="CHEBI:597326"/>
    </ligand>
</feature>
<evidence type="ECO:0000256" key="4">
    <source>
        <dbReference type="ARBA" id="ARBA00022576"/>
    </source>
</evidence>
<dbReference type="InterPro" id="IPR015421">
    <property type="entry name" value="PyrdxlP-dep_Trfase_major"/>
</dbReference>
<keyword evidence="8 12" id="KW-0664">Pyridoxine biosynthesis</keyword>
<evidence type="ECO:0000313" key="14">
    <source>
        <dbReference type="EMBL" id="SIS92715.1"/>
    </source>
</evidence>
<evidence type="ECO:0000256" key="6">
    <source>
        <dbReference type="ARBA" id="ARBA00022679"/>
    </source>
</evidence>
<dbReference type="FunFam" id="3.40.640.10:FF:000010">
    <property type="entry name" value="Phosphoserine aminotransferase"/>
    <property type="match status" value="1"/>
</dbReference>
<dbReference type="SUPFAM" id="SSF53383">
    <property type="entry name" value="PLP-dependent transferases"/>
    <property type="match status" value="1"/>
</dbReference>
<keyword evidence="6 12" id="KW-0808">Transferase</keyword>
<dbReference type="CDD" id="cd00611">
    <property type="entry name" value="PSAT_like"/>
    <property type="match status" value="1"/>
</dbReference>
<keyword evidence="4 12" id="KW-0032">Aminotransferase</keyword>
<dbReference type="NCBIfam" id="TIGR01364">
    <property type="entry name" value="serC_1"/>
    <property type="match status" value="1"/>
</dbReference>
<feature type="binding site" evidence="12">
    <location>
        <position position="195"/>
    </location>
    <ligand>
        <name>pyridoxal 5'-phosphate</name>
        <dbReference type="ChEBI" id="CHEBI:597326"/>
    </ligand>
</feature>
<dbReference type="PANTHER" id="PTHR43247:SF1">
    <property type="entry name" value="PHOSPHOSERINE AMINOTRANSFERASE"/>
    <property type="match status" value="1"/>
</dbReference>
<dbReference type="GO" id="GO:0008615">
    <property type="term" value="P:pyridoxine biosynthetic process"/>
    <property type="evidence" value="ECO:0007669"/>
    <property type="project" value="UniProtKB-UniRule"/>
</dbReference>
<feature type="binding site" evidence="12">
    <location>
        <begin position="76"/>
        <end position="77"/>
    </location>
    <ligand>
        <name>pyridoxal 5'-phosphate</name>
        <dbReference type="ChEBI" id="CHEBI:597326"/>
    </ligand>
</feature>
<comment type="caution">
    <text evidence="12">Lacks conserved residue(s) required for the propagation of feature annotation.</text>
</comment>